<feature type="region of interest" description="Disordered" evidence="1">
    <location>
        <begin position="36"/>
        <end position="91"/>
    </location>
</feature>
<feature type="compositionally biased region" description="Low complexity" evidence="1">
    <location>
        <begin position="66"/>
        <end position="78"/>
    </location>
</feature>
<protein>
    <submittedName>
        <fullName evidence="2">Uncharacterized protein</fullName>
    </submittedName>
</protein>
<dbReference type="Proteomes" id="UP001445076">
    <property type="component" value="Unassembled WGS sequence"/>
</dbReference>
<proteinExistence type="predicted"/>
<keyword evidence="3" id="KW-1185">Reference proteome</keyword>
<feature type="region of interest" description="Disordered" evidence="1">
    <location>
        <begin position="388"/>
        <end position="422"/>
    </location>
</feature>
<gene>
    <name evidence="2" type="ORF">OTU49_012903</name>
</gene>
<feature type="compositionally biased region" description="Polar residues" evidence="1">
    <location>
        <begin position="79"/>
        <end position="91"/>
    </location>
</feature>
<reference evidence="2 3" key="1">
    <citation type="journal article" date="2024" name="BMC Genomics">
        <title>Genome assembly of redclaw crayfish (Cherax quadricarinatus) provides insights into its immune adaptation and hypoxia tolerance.</title>
        <authorList>
            <person name="Liu Z."/>
            <person name="Zheng J."/>
            <person name="Li H."/>
            <person name="Fang K."/>
            <person name="Wang S."/>
            <person name="He J."/>
            <person name="Zhou D."/>
            <person name="Weng S."/>
            <person name="Chi M."/>
            <person name="Gu Z."/>
            <person name="He J."/>
            <person name="Li F."/>
            <person name="Wang M."/>
        </authorList>
    </citation>
    <scope>NUCLEOTIDE SEQUENCE [LARGE SCALE GENOMIC DNA]</scope>
    <source>
        <strain evidence="2">ZL_2023a</strain>
    </source>
</reference>
<organism evidence="2 3">
    <name type="scientific">Cherax quadricarinatus</name>
    <name type="common">Australian red claw crayfish</name>
    <dbReference type="NCBI Taxonomy" id="27406"/>
    <lineage>
        <taxon>Eukaryota</taxon>
        <taxon>Metazoa</taxon>
        <taxon>Ecdysozoa</taxon>
        <taxon>Arthropoda</taxon>
        <taxon>Crustacea</taxon>
        <taxon>Multicrustacea</taxon>
        <taxon>Malacostraca</taxon>
        <taxon>Eumalacostraca</taxon>
        <taxon>Eucarida</taxon>
        <taxon>Decapoda</taxon>
        <taxon>Pleocyemata</taxon>
        <taxon>Astacidea</taxon>
        <taxon>Parastacoidea</taxon>
        <taxon>Parastacidae</taxon>
        <taxon>Cherax</taxon>
    </lineage>
</organism>
<feature type="compositionally biased region" description="Polar residues" evidence="1">
    <location>
        <begin position="43"/>
        <end position="56"/>
    </location>
</feature>
<name>A0AAW0VWM3_CHEQU</name>
<evidence type="ECO:0000313" key="2">
    <source>
        <dbReference type="EMBL" id="KAK8721165.1"/>
    </source>
</evidence>
<feature type="non-terminal residue" evidence="2">
    <location>
        <position position="1"/>
    </location>
</feature>
<comment type="caution">
    <text evidence="2">The sequence shown here is derived from an EMBL/GenBank/DDBJ whole genome shotgun (WGS) entry which is preliminary data.</text>
</comment>
<dbReference type="AlphaFoldDB" id="A0AAW0VWM3"/>
<evidence type="ECO:0000256" key="1">
    <source>
        <dbReference type="SAM" id="MobiDB-lite"/>
    </source>
</evidence>
<accession>A0AAW0VWM3</accession>
<feature type="compositionally biased region" description="Polar residues" evidence="1">
    <location>
        <begin position="441"/>
        <end position="465"/>
    </location>
</feature>
<dbReference type="EMBL" id="JARKIK010000122">
    <property type="protein sequence ID" value="KAK8721165.1"/>
    <property type="molecule type" value="Genomic_DNA"/>
</dbReference>
<feature type="region of interest" description="Disordered" evidence="1">
    <location>
        <begin position="441"/>
        <end position="470"/>
    </location>
</feature>
<sequence>INDNNTSAQPSVKLCSIYDEMSTKYCHEVSSALSQSSKKKTTVSRISKSAHVTNSHGRVRHRGKLKASSISALSKSQSTIPKKTTHKAGSNLNEKDIHHPVVQEHISSKSEKEKKQVHELQEEANNKNFSSEISTLESDWLPYNPRGQRDIPRLDLLTLKNSSINGTQDQTTFEQPSFQNIISSTFINTHSISHQGKHAAVTVPVQHMSENINSGIFKVPRLPSNTLAVKNSTINLLSMASIPEESSLLEATESEVPSQVCPSKENPLTNTLNQTILNPPRSSVHSQTHCNAHIEKAIQAAHSGPPSNTRKEIHNQVHCKRDIKETLEDNHSAIAVTATQDPSINKTTNNNESVSLRRSGRVRTKPLEFWNFEKITVTTLENGKTNVVHQKQELPSINRKKQQPHKDQSHHPAVAPARHPPQESTLEILVLKRKLFSPTSNSLDETADISDNQPLKRQRNLGTTDESPDPETIKVMKFSDLNFGTSLTRNCKCHFARSFEDKNRNIYTGFVFLERGQLVWDVTKETKLYVIDGCGTLQSINKAAQGTAIRLQTATSLTITSGNKVLVKKDRKCKMLKLFTVLRCTGDIASSSNKDEFCIR</sequence>
<evidence type="ECO:0000313" key="3">
    <source>
        <dbReference type="Proteomes" id="UP001445076"/>
    </source>
</evidence>